<reference evidence="4 5" key="1">
    <citation type="submission" date="2020-08" db="EMBL/GenBank/DDBJ databases">
        <title>Genomic Encyclopedia of Type Strains, Phase IV (KMG-IV): sequencing the most valuable type-strain genomes for metagenomic binning, comparative biology and taxonomic classification.</title>
        <authorList>
            <person name="Goeker M."/>
        </authorList>
    </citation>
    <scope>NUCLEOTIDE SEQUENCE [LARGE SCALE GENOMIC DNA]</scope>
    <source>
        <strain evidence="4 5">DSM 15895</strain>
    </source>
</reference>
<dbReference type="Gene3D" id="3.60.40.10">
    <property type="entry name" value="PPM-type phosphatase domain"/>
    <property type="match status" value="1"/>
</dbReference>
<name>A0A7W8CUG6_9BACL</name>
<dbReference type="PANTHER" id="PTHR43156">
    <property type="entry name" value="STAGE II SPORULATION PROTEIN E-RELATED"/>
    <property type="match status" value="1"/>
</dbReference>
<gene>
    <name evidence="4" type="ORF">HNQ44_001628</name>
</gene>
<dbReference type="InterPro" id="IPR001932">
    <property type="entry name" value="PPM-type_phosphatase-like_dom"/>
</dbReference>
<proteinExistence type="predicted"/>
<sequence>MTAANRLIQISIAVSILFYLTIFIDERVGFSDFSDPAFLMTHVVLEMTSIFIAISIAVQGWLFTRIGDNYKQLIFSSLFFAVGIFDILHILTVAGMPGSLMVEPSVTGWFWSVARITETILFIILMVELDSPLKLRGLKSMAAVLSIFYVTSISIFILLLQSELPMLVVDRRPTLLFNAGMALSTIVHLGILLYLLSLEKKGKTNSIEVGFIAPASIFLLFSTLVYSFTAITDWSATVSHVFKVAGYGFLFVLIFVRYGQRPFKEVEEISNTYERFLNSVGEGIYGIDFQGKVTFVNDSAVEMLGFRRDELVGRSSHPIIHHTKTDGSPYFMEECPICLAVETNDYSFVTDEVFWRKDGTNFPVEYFTQPLVSEGAAGTMVTFKDVTESEKLKRLEIQHQNIQYEVALAVTVQEALLKSTNTVPMAFDTGVVSIPFKELNGDFYTLVPDEEGVFVSIADVSGKGIPAAIQMTMMKFAMDQKESPQTVLARINKFSAHYMEQASFITMFCSYIDLASKTLHYASGGHEPVLVYQPAEKRFRELNPTGPVLGISEGLKFKSDSIQLAAGDLVVLFTDGLVERKKHTEDTNRLLREAVLRADLSLDAATLAQEIFAQVNALEPYAIEDDQTLIILKI</sequence>
<dbReference type="OrthoDB" id="9759607at2"/>
<dbReference type="Proteomes" id="UP000525923">
    <property type="component" value="Unassembled WGS sequence"/>
</dbReference>
<evidence type="ECO:0000313" key="4">
    <source>
        <dbReference type="EMBL" id="MBB5180200.1"/>
    </source>
</evidence>
<feature type="transmembrane region" description="Helical" evidence="2">
    <location>
        <begin position="75"/>
        <end position="96"/>
    </location>
</feature>
<dbReference type="GO" id="GO:0016791">
    <property type="term" value="F:phosphatase activity"/>
    <property type="evidence" value="ECO:0007669"/>
    <property type="project" value="TreeGrafter"/>
</dbReference>
<dbReference type="InterPro" id="IPR000014">
    <property type="entry name" value="PAS"/>
</dbReference>
<keyword evidence="1" id="KW-0378">Hydrolase</keyword>
<dbReference type="AlphaFoldDB" id="A0A7W8CUG6"/>
<feature type="transmembrane region" description="Helical" evidence="2">
    <location>
        <begin position="234"/>
        <end position="256"/>
    </location>
</feature>
<dbReference type="InterPro" id="IPR036457">
    <property type="entry name" value="PPM-type-like_dom_sf"/>
</dbReference>
<dbReference type="InterPro" id="IPR052016">
    <property type="entry name" value="Bact_Sigma-Reg"/>
</dbReference>
<dbReference type="InterPro" id="IPR033425">
    <property type="entry name" value="MASE3"/>
</dbReference>
<dbReference type="RefSeq" id="WP_158290607.1">
    <property type="nucleotide sequence ID" value="NZ_JACHHE010000004.1"/>
</dbReference>
<dbReference type="SMART" id="SM00331">
    <property type="entry name" value="PP2C_SIG"/>
    <property type="match status" value="1"/>
</dbReference>
<comment type="caution">
    <text evidence="4">The sequence shown here is derived from an EMBL/GenBank/DDBJ whole genome shotgun (WGS) entry which is preliminary data.</text>
</comment>
<feature type="transmembrane region" description="Helical" evidence="2">
    <location>
        <begin position="175"/>
        <end position="197"/>
    </location>
</feature>
<dbReference type="EMBL" id="JACHHE010000004">
    <property type="protein sequence ID" value="MBB5180200.1"/>
    <property type="molecule type" value="Genomic_DNA"/>
</dbReference>
<dbReference type="Pfam" id="PF00989">
    <property type="entry name" value="PAS"/>
    <property type="match status" value="1"/>
</dbReference>
<keyword evidence="2" id="KW-0812">Transmembrane</keyword>
<dbReference type="Gene3D" id="3.30.450.20">
    <property type="entry name" value="PAS domain"/>
    <property type="match status" value="1"/>
</dbReference>
<keyword evidence="2" id="KW-1133">Transmembrane helix</keyword>
<feature type="transmembrane region" description="Helical" evidence="2">
    <location>
        <begin position="108"/>
        <end position="129"/>
    </location>
</feature>
<dbReference type="SUPFAM" id="SSF55785">
    <property type="entry name" value="PYP-like sensor domain (PAS domain)"/>
    <property type="match status" value="1"/>
</dbReference>
<evidence type="ECO:0000256" key="1">
    <source>
        <dbReference type="ARBA" id="ARBA00022801"/>
    </source>
</evidence>
<feature type="transmembrane region" description="Helical" evidence="2">
    <location>
        <begin position="44"/>
        <end position="63"/>
    </location>
</feature>
<dbReference type="PANTHER" id="PTHR43156:SF15">
    <property type="entry name" value="PHOSPHOSERINE PHOSPHATASE RSBU"/>
    <property type="match status" value="1"/>
</dbReference>
<dbReference type="CDD" id="cd00130">
    <property type="entry name" value="PAS"/>
    <property type="match status" value="1"/>
</dbReference>
<dbReference type="SMART" id="SM00091">
    <property type="entry name" value="PAS"/>
    <property type="match status" value="1"/>
</dbReference>
<keyword evidence="5" id="KW-1185">Reference proteome</keyword>
<dbReference type="PROSITE" id="PS50112">
    <property type="entry name" value="PAS"/>
    <property type="match status" value="1"/>
</dbReference>
<accession>A0A7W8CUG6</accession>
<dbReference type="InterPro" id="IPR035965">
    <property type="entry name" value="PAS-like_dom_sf"/>
</dbReference>
<evidence type="ECO:0000256" key="2">
    <source>
        <dbReference type="SAM" id="Phobius"/>
    </source>
</evidence>
<evidence type="ECO:0000313" key="5">
    <source>
        <dbReference type="Proteomes" id="UP000525923"/>
    </source>
</evidence>
<dbReference type="SUPFAM" id="SSF81606">
    <property type="entry name" value="PP2C-like"/>
    <property type="match status" value="1"/>
</dbReference>
<dbReference type="Pfam" id="PF17159">
    <property type="entry name" value="MASE3"/>
    <property type="match status" value="1"/>
</dbReference>
<feature type="domain" description="PAS" evidence="3">
    <location>
        <begin position="269"/>
        <end position="315"/>
    </location>
</feature>
<evidence type="ECO:0000259" key="3">
    <source>
        <dbReference type="PROSITE" id="PS50112"/>
    </source>
</evidence>
<dbReference type="GO" id="GO:0006355">
    <property type="term" value="P:regulation of DNA-templated transcription"/>
    <property type="evidence" value="ECO:0007669"/>
    <property type="project" value="InterPro"/>
</dbReference>
<feature type="transmembrane region" description="Helical" evidence="2">
    <location>
        <begin position="141"/>
        <end position="160"/>
    </location>
</feature>
<keyword evidence="2" id="KW-0472">Membrane</keyword>
<organism evidence="4 5">
    <name type="scientific">Planococcus koreensis</name>
    <dbReference type="NCBI Taxonomy" id="112331"/>
    <lineage>
        <taxon>Bacteria</taxon>
        <taxon>Bacillati</taxon>
        <taxon>Bacillota</taxon>
        <taxon>Bacilli</taxon>
        <taxon>Bacillales</taxon>
        <taxon>Caryophanaceae</taxon>
        <taxon>Planococcus</taxon>
    </lineage>
</organism>
<dbReference type="InterPro" id="IPR013767">
    <property type="entry name" value="PAS_fold"/>
</dbReference>
<protein>
    <submittedName>
        <fullName evidence="4">PAS domain S-box-containing protein</fullName>
    </submittedName>
</protein>
<feature type="transmembrane region" description="Helical" evidence="2">
    <location>
        <begin position="7"/>
        <end position="24"/>
    </location>
</feature>
<dbReference type="NCBIfam" id="TIGR00229">
    <property type="entry name" value="sensory_box"/>
    <property type="match status" value="1"/>
</dbReference>
<feature type="transmembrane region" description="Helical" evidence="2">
    <location>
        <begin position="209"/>
        <end position="228"/>
    </location>
</feature>
<dbReference type="Pfam" id="PF07228">
    <property type="entry name" value="SpoIIE"/>
    <property type="match status" value="1"/>
</dbReference>